<keyword evidence="3" id="KW-0119">Carbohydrate metabolism</keyword>
<evidence type="ECO:0000313" key="7">
    <source>
        <dbReference type="EMBL" id="GIG43144.1"/>
    </source>
</evidence>
<evidence type="ECO:0000313" key="8">
    <source>
        <dbReference type="Proteomes" id="UP000660611"/>
    </source>
</evidence>
<dbReference type="PANTHER" id="PTHR13817:SF73">
    <property type="entry name" value="FIBRONECTIN TYPE-III DOMAIN-CONTAINING PROTEIN"/>
    <property type="match status" value="1"/>
</dbReference>
<keyword evidence="2" id="KW-0378">Hydrolase</keyword>
<keyword evidence="5" id="KW-0812">Transmembrane</keyword>
<keyword evidence="3" id="KW-0624">Polysaccharide degradation</keyword>
<feature type="domain" description="Fibronectin type-III" evidence="6">
    <location>
        <begin position="1"/>
        <end position="82"/>
    </location>
</feature>
<keyword evidence="8" id="KW-1185">Reference proteome</keyword>
<sequence length="610" mass="58054">MTWTAPGSDGGAAITSYTVQAYAGGVPQAGKTCTLSSPFTPPLTCPVLGLTNGTGYTFRVTATNSVGTGPASGDSPLATPAATAPGAPTIGTATAGQGQVAVTWSAPAANGSPISGYTVQAYAGGVLQAGRTCAVSPPAVTCTVSGLTNGTGYTFRVTATNGVGTGPASGDSATATPAATAPGAPTGVAATTDTGGSVSVTFTAPATNGGSAITGYTVTAQPGGRTGTCASSPCTVTGLTVGTSYTFTARATNGAGSSPESTPSAALLVAVAPGAPTAVTAVPGDGTATVSFTPPAATGGTPITGYTVTVAPGGRTVACAAPPCTVTGLSNGDPVTFTVRATNAKGDSPESAAGAAVTPLPAPPAPASPTATASASAVTVTWTASAAANVTGYTVTASPGPATCTTRVTDPNPTSCVVGGVAGTTYTYTVTAESTSGPSPASPPSTATTVAAPATPATPPPTELTLTTDRGDISTAVPGQQITVIGTGFAPHSTATITIYSTPTQLGTVVTDENGNFSVPVTVPAALAAGVHTVVALGAAPDGSLRAMDLTVTVGARSSSGALPVTGAAAARLAVVGLLAIAAGVLLVRTTRAGRRRRPGLLPPGSAYAR</sequence>
<keyword evidence="1" id="KW-0677">Repeat</keyword>
<keyword evidence="5" id="KW-0472">Membrane</keyword>
<dbReference type="Proteomes" id="UP000660611">
    <property type="component" value="Unassembled WGS sequence"/>
</dbReference>
<dbReference type="Gene3D" id="2.60.40.10">
    <property type="entry name" value="Immunoglobulins"/>
    <property type="match status" value="5"/>
</dbReference>
<feature type="region of interest" description="Disordered" evidence="4">
    <location>
        <begin position="167"/>
        <end position="192"/>
    </location>
</feature>
<dbReference type="InterPro" id="IPR013783">
    <property type="entry name" value="Ig-like_fold"/>
</dbReference>
<feature type="compositionally biased region" description="Low complexity" evidence="4">
    <location>
        <begin position="78"/>
        <end position="90"/>
    </location>
</feature>
<feature type="domain" description="Fibronectin type-III" evidence="6">
    <location>
        <begin position="272"/>
        <end position="361"/>
    </location>
</feature>
<feature type="region of interest" description="Disordered" evidence="4">
    <location>
        <begin position="67"/>
        <end position="90"/>
    </location>
</feature>
<comment type="caution">
    <text evidence="7">The sequence shown here is derived from an EMBL/GenBank/DDBJ whole genome shotgun (WGS) entry which is preliminary data.</text>
</comment>
<accession>A0A919PGF6</accession>
<dbReference type="CDD" id="cd00063">
    <property type="entry name" value="FN3"/>
    <property type="match status" value="4"/>
</dbReference>
<dbReference type="SMART" id="SM00060">
    <property type="entry name" value="FN3"/>
    <property type="match status" value="5"/>
</dbReference>
<protein>
    <recommendedName>
        <fullName evidence="6">Fibronectin type-III domain-containing protein</fullName>
    </recommendedName>
</protein>
<evidence type="ECO:0000256" key="1">
    <source>
        <dbReference type="ARBA" id="ARBA00022737"/>
    </source>
</evidence>
<feature type="compositionally biased region" description="Low complexity" evidence="4">
    <location>
        <begin position="433"/>
        <end position="455"/>
    </location>
</feature>
<dbReference type="InterPro" id="IPR050964">
    <property type="entry name" value="Striated_Muscle_Regulatory"/>
</dbReference>
<dbReference type="AlphaFoldDB" id="A0A919PGF6"/>
<dbReference type="SUPFAM" id="SSF49265">
    <property type="entry name" value="Fibronectin type III"/>
    <property type="match status" value="3"/>
</dbReference>
<feature type="transmembrane region" description="Helical" evidence="5">
    <location>
        <begin position="569"/>
        <end position="588"/>
    </location>
</feature>
<organism evidence="7 8">
    <name type="scientific">Dactylosporangium siamense</name>
    <dbReference type="NCBI Taxonomy" id="685454"/>
    <lineage>
        <taxon>Bacteria</taxon>
        <taxon>Bacillati</taxon>
        <taxon>Actinomycetota</taxon>
        <taxon>Actinomycetes</taxon>
        <taxon>Micromonosporales</taxon>
        <taxon>Micromonosporaceae</taxon>
        <taxon>Dactylosporangium</taxon>
    </lineage>
</organism>
<dbReference type="EMBL" id="BONQ01000020">
    <property type="protein sequence ID" value="GIG43144.1"/>
    <property type="molecule type" value="Genomic_DNA"/>
</dbReference>
<reference evidence="7" key="1">
    <citation type="submission" date="2021-01" db="EMBL/GenBank/DDBJ databases">
        <title>Whole genome shotgun sequence of Dactylosporangium siamense NBRC 106093.</title>
        <authorList>
            <person name="Komaki H."/>
            <person name="Tamura T."/>
        </authorList>
    </citation>
    <scope>NUCLEOTIDE SEQUENCE</scope>
    <source>
        <strain evidence="7">NBRC 106093</strain>
    </source>
</reference>
<feature type="domain" description="Fibronectin type-III" evidence="6">
    <location>
        <begin position="84"/>
        <end position="183"/>
    </location>
</feature>
<evidence type="ECO:0000256" key="4">
    <source>
        <dbReference type="SAM" id="MobiDB-lite"/>
    </source>
</evidence>
<feature type="domain" description="Fibronectin type-III" evidence="6">
    <location>
        <begin position="363"/>
        <end position="452"/>
    </location>
</feature>
<feature type="region of interest" description="Disordered" evidence="4">
    <location>
        <begin position="433"/>
        <end position="460"/>
    </location>
</feature>
<evidence type="ECO:0000256" key="3">
    <source>
        <dbReference type="ARBA" id="ARBA00023326"/>
    </source>
</evidence>
<dbReference type="GO" id="GO:0000272">
    <property type="term" value="P:polysaccharide catabolic process"/>
    <property type="evidence" value="ECO:0007669"/>
    <property type="project" value="UniProtKB-KW"/>
</dbReference>
<dbReference type="PRINTS" id="PR00014">
    <property type="entry name" value="FNTYPEIII"/>
</dbReference>
<feature type="domain" description="Fibronectin type-III" evidence="6">
    <location>
        <begin position="184"/>
        <end position="271"/>
    </location>
</feature>
<dbReference type="InterPro" id="IPR036116">
    <property type="entry name" value="FN3_sf"/>
</dbReference>
<dbReference type="PANTHER" id="PTHR13817">
    <property type="entry name" value="TITIN"/>
    <property type="match status" value="1"/>
</dbReference>
<keyword evidence="5" id="KW-1133">Transmembrane helix</keyword>
<dbReference type="PROSITE" id="PS50853">
    <property type="entry name" value="FN3"/>
    <property type="match status" value="5"/>
</dbReference>
<gene>
    <name evidence="7" type="ORF">Dsi01nite_011850</name>
</gene>
<dbReference type="GO" id="GO:0016798">
    <property type="term" value="F:hydrolase activity, acting on glycosyl bonds"/>
    <property type="evidence" value="ECO:0007669"/>
    <property type="project" value="UniProtKB-KW"/>
</dbReference>
<name>A0A919PGF6_9ACTN</name>
<proteinExistence type="predicted"/>
<evidence type="ECO:0000256" key="5">
    <source>
        <dbReference type="SAM" id="Phobius"/>
    </source>
</evidence>
<dbReference type="Pfam" id="PF00041">
    <property type="entry name" value="fn3"/>
    <property type="match status" value="5"/>
</dbReference>
<evidence type="ECO:0000256" key="2">
    <source>
        <dbReference type="ARBA" id="ARBA00023295"/>
    </source>
</evidence>
<feature type="region of interest" description="Disordered" evidence="4">
    <location>
        <begin position="344"/>
        <end position="371"/>
    </location>
</feature>
<dbReference type="InterPro" id="IPR003961">
    <property type="entry name" value="FN3_dom"/>
</dbReference>
<evidence type="ECO:0000259" key="6">
    <source>
        <dbReference type="PROSITE" id="PS50853"/>
    </source>
</evidence>
<feature type="compositionally biased region" description="Low complexity" evidence="4">
    <location>
        <begin position="168"/>
        <end position="192"/>
    </location>
</feature>
<keyword evidence="2" id="KW-0326">Glycosidase</keyword>